<dbReference type="EMBL" id="QICC01000013">
    <property type="protein sequence ID" value="RNM42395.1"/>
    <property type="molecule type" value="Genomic_DNA"/>
</dbReference>
<reference evidence="2 4" key="1">
    <citation type="journal article" date="2018" name="Elife">
        <title>Discovery and characterization of a prevalent human gut bacterial enzyme sufficient for the inactivation of a family of plant toxins.</title>
        <authorList>
            <person name="Koppel N."/>
            <person name="Bisanz J.E."/>
            <person name="Pandelia M.E."/>
            <person name="Turnbaugh P.J."/>
            <person name="Balskus E.P."/>
        </authorList>
    </citation>
    <scope>NUCLEOTIDE SEQUENCE [LARGE SCALE GENOMIC DNA]</scope>
    <source>
        <strain evidence="2 4">DSM 16107</strain>
    </source>
</reference>
<dbReference type="Proteomes" id="UP000270112">
    <property type="component" value="Unassembled WGS sequence"/>
</dbReference>
<keyword evidence="1" id="KW-0732">Signal</keyword>
<feature type="signal peptide" evidence="1">
    <location>
        <begin position="1"/>
        <end position="32"/>
    </location>
</feature>
<evidence type="ECO:0000256" key="1">
    <source>
        <dbReference type="SAM" id="SignalP"/>
    </source>
</evidence>
<reference evidence="3" key="3">
    <citation type="journal article" date="2019" name="Microbiol. Resour. Announc.">
        <title>Draft Genome Sequences of Type Strains of Gordonibacter faecihominis, Paraeggerthella hongkongensis, Parvibacter caecicola,Slackia equolifaciens, Slackia faecicanis, and Slackia isoflavoniconvertens.</title>
        <authorList>
            <person name="Danylec N."/>
            <person name="Stoll D.A."/>
            <person name="Dotsch A."/>
            <person name="Huch M."/>
        </authorList>
    </citation>
    <scope>NUCLEOTIDE SEQUENCE</scope>
    <source>
        <strain evidence="3">DSM 16107</strain>
    </source>
</reference>
<accession>A0A3N0IZR5</accession>
<evidence type="ECO:0000313" key="4">
    <source>
        <dbReference type="Proteomes" id="UP000253817"/>
    </source>
</evidence>
<evidence type="ECO:0000313" key="5">
    <source>
        <dbReference type="Proteomes" id="UP000270112"/>
    </source>
</evidence>
<evidence type="ECO:0000313" key="2">
    <source>
        <dbReference type="EMBL" id="RDB65097.1"/>
    </source>
</evidence>
<protein>
    <submittedName>
        <fullName evidence="3">Uncharacterized protein</fullName>
    </submittedName>
</protein>
<dbReference type="Proteomes" id="UP000253817">
    <property type="component" value="Unassembled WGS sequence"/>
</dbReference>
<gene>
    <name evidence="2" type="ORF">C1876_16035</name>
    <name evidence="3" type="ORF">DMP09_05045</name>
</gene>
<dbReference type="EMBL" id="PPTT01000040">
    <property type="protein sequence ID" value="RDB65097.1"/>
    <property type="molecule type" value="Genomic_DNA"/>
</dbReference>
<proteinExistence type="predicted"/>
<sequence length="208" mass="21768">MPTTFPYRALVIGAAVLAVACVAAAAVMIASAAGIVRPSTPAADGPAAMYVEDRHRDQPLPVWYEVDGDVLSLRIDEGLIESARVDNYPAFGPEGTRVPETLSEATAVLPLVEGRTFTAAQTIESWNEEGKGMAGGYHASVSFFDGNGDLVGCISYNPAFPGDGVAVIAGGTIYCMDGDQGAVIDYLNDLVERLSGLECFKNDEGMAS</sequence>
<comment type="caution">
    <text evidence="3">The sequence shown here is derived from an EMBL/GenBank/DDBJ whole genome shotgun (WGS) entry which is preliminary data.</text>
</comment>
<reference evidence="5" key="2">
    <citation type="submission" date="2018-05" db="EMBL/GenBank/DDBJ databases">
        <title>Genome Sequencing of selected type strains of the family Eggerthellaceae.</title>
        <authorList>
            <person name="Danylec N."/>
            <person name="Stoll D.A."/>
            <person name="Doetsch A."/>
            <person name="Huch M."/>
        </authorList>
    </citation>
    <scope>NUCLEOTIDE SEQUENCE [LARGE SCALE GENOMIC DNA]</scope>
    <source>
        <strain evidence="5">DSM 16107</strain>
    </source>
</reference>
<keyword evidence="4" id="KW-1185">Reference proteome</keyword>
<dbReference type="AlphaFoldDB" id="A0A3N0IZR5"/>
<organism evidence="3 5">
    <name type="scientific">Eggerthella sinensis</name>
    <dbReference type="NCBI Taxonomy" id="242230"/>
    <lineage>
        <taxon>Bacteria</taxon>
        <taxon>Bacillati</taxon>
        <taxon>Actinomycetota</taxon>
        <taxon>Coriobacteriia</taxon>
        <taxon>Eggerthellales</taxon>
        <taxon>Eggerthellaceae</taxon>
        <taxon>Eggerthella</taxon>
    </lineage>
</organism>
<feature type="chain" id="PRO_5030078715" evidence="1">
    <location>
        <begin position="33"/>
        <end position="208"/>
    </location>
</feature>
<evidence type="ECO:0000313" key="3">
    <source>
        <dbReference type="EMBL" id="RNM42395.1"/>
    </source>
</evidence>
<name>A0A3N0IZR5_9ACTN</name>